<accession>A0A8A4TQP1</accession>
<evidence type="ECO:0000313" key="3">
    <source>
        <dbReference type="EMBL" id="QTD52306.1"/>
    </source>
</evidence>
<keyword evidence="4" id="KW-1185">Reference proteome</keyword>
<name>A0A8A4TQP1_SULCO</name>
<dbReference type="KEGG" id="scor:J3U87_07510"/>
<dbReference type="AlphaFoldDB" id="A0A8A4TQP1"/>
<dbReference type="InterPro" id="IPR058395">
    <property type="entry name" value="DUF8082"/>
</dbReference>
<dbReference type="Proteomes" id="UP000663929">
    <property type="component" value="Chromosome"/>
</dbReference>
<evidence type="ECO:0000259" key="2">
    <source>
        <dbReference type="Pfam" id="PF26309"/>
    </source>
</evidence>
<proteinExistence type="predicted"/>
<organism evidence="3 4">
    <name type="scientific">Sulfidibacter corallicola</name>
    <dbReference type="NCBI Taxonomy" id="2818388"/>
    <lineage>
        <taxon>Bacteria</taxon>
        <taxon>Pseudomonadati</taxon>
        <taxon>Acidobacteriota</taxon>
        <taxon>Holophagae</taxon>
        <taxon>Acanthopleuribacterales</taxon>
        <taxon>Acanthopleuribacteraceae</taxon>
        <taxon>Sulfidibacter</taxon>
    </lineage>
</organism>
<evidence type="ECO:0000313" key="4">
    <source>
        <dbReference type="Proteomes" id="UP000663929"/>
    </source>
</evidence>
<feature type="domain" description="DUF8082" evidence="2">
    <location>
        <begin position="187"/>
        <end position="250"/>
    </location>
</feature>
<dbReference type="RefSeq" id="WP_237382415.1">
    <property type="nucleotide sequence ID" value="NZ_CP071793.1"/>
</dbReference>
<dbReference type="EMBL" id="CP071793">
    <property type="protein sequence ID" value="QTD52306.1"/>
    <property type="molecule type" value="Genomic_DNA"/>
</dbReference>
<sequence>MVDFERFETIPGFRWGLHFRQNGGLRCSESRQCGSNKASWVENLDRILQTSPLPLESADFSFQNGRVFMRVTQQGVILLFCDVSVRRSIISMALEELLAEADLSTIVTDSDGGFLTETTNGRNEPPAGRSRHRATIQPGATSTSSTAAGVRSGVQDQISRKPQGQSYGGTSIHSLSLDPTPVPKETLGSLLSMYTRFLGPLAPRLARRTAQKAAIDLDGLQVRHWSRLLNALAEQIEDPGKRDAFLEEAVLLRKQF</sequence>
<dbReference type="Pfam" id="PF26309">
    <property type="entry name" value="DUF8082"/>
    <property type="match status" value="1"/>
</dbReference>
<protein>
    <recommendedName>
        <fullName evidence="2">DUF8082 domain-containing protein</fullName>
    </recommendedName>
</protein>
<gene>
    <name evidence="3" type="ORF">J3U87_07510</name>
</gene>
<feature type="compositionally biased region" description="Polar residues" evidence="1">
    <location>
        <begin position="138"/>
        <end position="147"/>
    </location>
</feature>
<feature type="compositionally biased region" description="Polar residues" evidence="1">
    <location>
        <begin position="154"/>
        <end position="174"/>
    </location>
</feature>
<reference evidence="3" key="1">
    <citation type="submission" date="2021-03" db="EMBL/GenBank/DDBJ databases">
        <title>Acanthopleuribacteraceae sp. M133.</title>
        <authorList>
            <person name="Wang G."/>
        </authorList>
    </citation>
    <scope>NUCLEOTIDE SEQUENCE</scope>
    <source>
        <strain evidence="3">M133</strain>
    </source>
</reference>
<feature type="region of interest" description="Disordered" evidence="1">
    <location>
        <begin position="110"/>
        <end position="180"/>
    </location>
</feature>
<evidence type="ECO:0000256" key="1">
    <source>
        <dbReference type="SAM" id="MobiDB-lite"/>
    </source>
</evidence>